<evidence type="ECO:0000256" key="7">
    <source>
        <dbReference type="ARBA" id="ARBA00023177"/>
    </source>
</evidence>
<sequence>MVTPLELSAGDTAWVLTSAALVLMMTVPGLALFYGGMTRAKSVLNMMMMSFSALAVVGVLWVLFGYSMTFGDSAGGLGLVGNPLEALGLTGLMSESAMSGSIPTLAFVSFQAAFAIIAVALISGAVADRMKFGAWILFAIVWVTVVYFPVAHWVFAFDGDTTKGGWIANTIEALDFAGGTAIHINAGAAALALVLVLGKRLGFAKEPMRPHNLPLVMIGSALLFVGWFGFNAGSALGANTLAAVAFINTIAATAAAVIGWLVLEKLRDGHATSLGAASGVIAGLVGITPAANSVSPLGALAIGLVCGAIAAWAVGLKYKFGYDDSLDVVGVHMVAGLVGTLLIGLLADPASPAGVAGLLYGGGLEQLGRQSVGAFAVMIFSFVVTFVIAKILDATMGLRVSADEEAQGIDTHTHAESAYDLNPFGGRLGKGALAPAPAVATETTTPESLTPEESAK</sequence>
<comment type="subcellular location">
    <subcellularLocation>
        <location evidence="9">Cell membrane</location>
        <topology evidence="9">Multi-pass membrane protein</topology>
    </subcellularLocation>
    <subcellularLocation>
        <location evidence="1">Membrane</location>
        <topology evidence="1">Multi-pass membrane protein</topology>
    </subcellularLocation>
</comment>
<proteinExistence type="inferred from homology"/>
<feature type="transmembrane region" description="Helical" evidence="9">
    <location>
        <begin position="134"/>
        <end position="156"/>
    </location>
</feature>
<keyword evidence="3 9" id="KW-0813">Transport</keyword>
<dbReference type="PANTHER" id="PTHR43029:SF10">
    <property type="entry name" value="AMMONIUM TRANSPORTER MEP2"/>
    <property type="match status" value="1"/>
</dbReference>
<evidence type="ECO:0000256" key="1">
    <source>
        <dbReference type="ARBA" id="ARBA00004141"/>
    </source>
</evidence>
<evidence type="ECO:0000256" key="4">
    <source>
        <dbReference type="ARBA" id="ARBA00022692"/>
    </source>
</evidence>
<keyword evidence="6 9" id="KW-0472">Membrane</keyword>
<dbReference type="InterPro" id="IPR024041">
    <property type="entry name" value="NH4_transpt_AmtB-like_dom"/>
</dbReference>
<feature type="transmembrane region" description="Helical" evidence="9">
    <location>
        <begin position="102"/>
        <end position="122"/>
    </location>
</feature>
<evidence type="ECO:0000256" key="8">
    <source>
        <dbReference type="ARBA" id="ARBA00050025"/>
    </source>
</evidence>
<keyword evidence="4 9" id="KW-0812">Transmembrane</keyword>
<protein>
    <recommendedName>
        <fullName evidence="8 9">Ammonium transporter</fullName>
    </recommendedName>
</protein>
<dbReference type="Gene3D" id="1.10.3430.10">
    <property type="entry name" value="Ammonium transporter AmtB like domains"/>
    <property type="match status" value="1"/>
</dbReference>
<reference evidence="12 13" key="1">
    <citation type="submission" date="2024-04" db="EMBL/GenBank/DDBJ databases">
        <title>Isolation of an actinomycete strain from pig manure.</title>
        <authorList>
            <person name="Gong T."/>
            <person name="Yu Z."/>
            <person name="An M."/>
            <person name="Wei C."/>
            <person name="Yang W."/>
            <person name="Liu L."/>
        </authorList>
    </citation>
    <scope>NUCLEOTIDE SEQUENCE [LARGE SCALE GENOMIC DNA]</scope>
    <source>
        <strain evidence="12 13">ZF39</strain>
    </source>
</reference>
<comment type="similarity">
    <text evidence="2 9">Belongs to the ammonia transporter channel (TC 1.A.11.2) family.</text>
</comment>
<dbReference type="NCBIfam" id="TIGR00836">
    <property type="entry name" value="amt"/>
    <property type="match status" value="1"/>
</dbReference>
<dbReference type="InterPro" id="IPR001905">
    <property type="entry name" value="Ammonium_transpt"/>
</dbReference>
<feature type="transmembrane region" description="Helical" evidence="9">
    <location>
        <begin position="297"/>
        <end position="316"/>
    </location>
</feature>
<dbReference type="PROSITE" id="PS01219">
    <property type="entry name" value="AMMONIUM_TRANSP"/>
    <property type="match status" value="1"/>
</dbReference>
<evidence type="ECO:0000256" key="10">
    <source>
        <dbReference type="SAM" id="MobiDB-lite"/>
    </source>
</evidence>
<evidence type="ECO:0000313" key="13">
    <source>
        <dbReference type="Proteomes" id="UP001442841"/>
    </source>
</evidence>
<evidence type="ECO:0000256" key="3">
    <source>
        <dbReference type="ARBA" id="ARBA00022448"/>
    </source>
</evidence>
<keyword evidence="13" id="KW-1185">Reference proteome</keyword>
<dbReference type="Proteomes" id="UP001442841">
    <property type="component" value="Chromosome"/>
</dbReference>
<dbReference type="RefSeq" id="WP_425308682.1">
    <property type="nucleotide sequence ID" value="NZ_CP154795.1"/>
</dbReference>
<feature type="region of interest" description="Disordered" evidence="10">
    <location>
        <begin position="435"/>
        <end position="456"/>
    </location>
</feature>
<evidence type="ECO:0000259" key="11">
    <source>
        <dbReference type="Pfam" id="PF00909"/>
    </source>
</evidence>
<keyword evidence="7 9" id="KW-0924">Ammonia transport</keyword>
<feature type="transmembrane region" description="Helical" evidence="9">
    <location>
        <begin position="176"/>
        <end position="198"/>
    </location>
</feature>
<evidence type="ECO:0000256" key="5">
    <source>
        <dbReference type="ARBA" id="ARBA00022989"/>
    </source>
</evidence>
<gene>
    <name evidence="12" type="ORF">AADG42_07975</name>
</gene>
<feature type="transmembrane region" description="Helical" evidence="9">
    <location>
        <begin position="242"/>
        <end position="262"/>
    </location>
</feature>
<dbReference type="Pfam" id="PF00909">
    <property type="entry name" value="Ammonium_transp"/>
    <property type="match status" value="1"/>
</dbReference>
<dbReference type="SUPFAM" id="SSF111352">
    <property type="entry name" value="Ammonium transporter"/>
    <property type="match status" value="1"/>
</dbReference>
<keyword evidence="5 9" id="KW-1133">Transmembrane helix</keyword>
<feature type="transmembrane region" description="Helical" evidence="9">
    <location>
        <begin position="367"/>
        <end position="389"/>
    </location>
</feature>
<evidence type="ECO:0000256" key="6">
    <source>
        <dbReference type="ARBA" id="ARBA00023136"/>
    </source>
</evidence>
<accession>A0ABZ3FQU7</accession>
<organism evidence="12 13">
    <name type="scientific">Ammonicoccus fulvus</name>
    <dbReference type="NCBI Taxonomy" id="3138240"/>
    <lineage>
        <taxon>Bacteria</taxon>
        <taxon>Bacillati</taxon>
        <taxon>Actinomycetota</taxon>
        <taxon>Actinomycetes</taxon>
        <taxon>Propionibacteriales</taxon>
        <taxon>Propionibacteriaceae</taxon>
        <taxon>Ammonicoccus</taxon>
    </lineage>
</organism>
<name>A0ABZ3FQU7_9ACTN</name>
<dbReference type="EMBL" id="CP154795">
    <property type="protein sequence ID" value="XAN07232.1"/>
    <property type="molecule type" value="Genomic_DNA"/>
</dbReference>
<feature type="domain" description="Ammonium transporter AmtB-like" evidence="11">
    <location>
        <begin position="13"/>
        <end position="419"/>
    </location>
</feature>
<feature type="transmembrane region" description="Helical" evidence="9">
    <location>
        <begin position="12"/>
        <end position="34"/>
    </location>
</feature>
<evidence type="ECO:0000256" key="9">
    <source>
        <dbReference type="RuleBase" id="RU362002"/>
    </source>
</evidence>
<feature type="transmembrane region" description="Helical" evidence="9">
    <location>
        <begin position="274"/>
        <end position="291"/>
    </location>
</feature>
<evidence type="ECO:0000313" key="12">
    <source>
        <dbReference type="EMBL" id="XAN07232.1"/>
    </source>
</evidence>
<evidence type="ECO:0000256" key="2">
    <source>
        <dbReference type="ARBA" id="ARBA00005887"/>
    </source>
</evidence>
<dbReference type="PANTHER" id="PTHR43029">
    <property type="entry name" value="AMMONIUM TRANSPORTER MEP2"/>
    <property type="match status" value="1"/>
</dbReference>
<dbReference type="InterPro" id="IPR018047">
    <property type="entry name" value="Ammonium_transpt_CS"/>
</dbReference>
<feature type="transmembrane region" description="Helical" evidence="9">
    <location>
        <begin position="46"/>
        <end position="64"/>
    </location>
</feature>
<dbReference type="InterPro" id="IPR029020">
    <property type="entry name" value="Ammonium/urea_transptr"/>
</dbReference>
<feature type="transmembrane region" description="Helical" evidence="9">
    <location>
        <begin position="210"/>
        <end position="230"/>
    </location>
</feature>
<feature type="transmembrane region" description="Helical" evidence="9">
    <location>
        <begin position="328"/>
        <end position="347"/>
    </location>
</feature>